<proteinExistence type="predicted"/>
<gene>
    <name evidence="2" type="ORF">LSAT_V11C600329880</name>
</gene>
<accession>A0A9R1X693</accession>
<sequence length="83" mass="9659">MDKSWMEAPRNTHQYRDDFHLSRHGIDQNYTNWTKHGEKETPTSNVVSEKKNSRDTSLFLDSIDFAKGILIDSLETLEMVEAT</sequence>
<dbReference type="Proteomes" id="UP000235145">
    <property type="component" value="Unassembled WGS sequence"/>
</dbReference>
<evidence type="ECO:0000256" key="1">
    <source>
        <dbReference type="SAM" id="MobiDB-lite"/>
    </source>
</evidence>
<feature type="region of interest" description="Disordered" evidence="1">
    <location>
        <begin position="31"/>
        <end position="51"/>
    </location>
</feature>
<dbReference type="AlphaFoldDB" id="A0A9R1X693"/>
<comment type="caution">
    <text evidence="2">The sequence shown here is derived from an EMBL/GenBank/DDBJ whole genome shotgun (WGS) entry which is preliminary data.</text>
</comment>
<reference evidence="2 3" key="1">
    <citation type="journal article" date="2017" name="Nat. Commun.">
        <title>Genome assembly with in vitro proximity ligation data and whole-genome triplication in lettuce.</title>
        <authorList>
            <person name="Reyes-Chin-Wo S."/>
            <person name="Wang Z."/>
            <person name="Yang X."/>
            <person name="Kozik A."/>
            <person name="Arikit S."/>
            <person name="Song C."/>
            <person name="Xia L."/>
            <person name="Froenicke L."/>
            <person name="Lavelle D.O."/>
            <person name="Truco M.J."/>
            <person name="Xia R."/>
            <person name="Zhu S."/>
            <person name="Xu C."/>
            <person name="Xu H."/>
            <person name="Xu X."/>
            <person name="Cox K."/>
            <person name="Korf I."/>
            <person name="Meyers B.C."/>
            <person name="Michelmore R.W."/>
        </authorList>
    </citation>
    <scope>NUCLEOTIDE SEQUENCE [LARGE SCALE GENOMIC DNA]</scope>
    <source>
        <strain evidence="3">cv. Salinas</strain>
        <tissue evidence="2">Seedlings</tissue>
    </source>
</reference>
<protein>
    <submittedName>
        <fullName evidence="2">Uncharacterized protein</fullName>
    </submittedName>
</protein>
<keyword evidence="3" id="KW-1185">Reference proteome</keyword>
<dbReference type="EMBL" id="NBSK02000006">
    <property type="protein sequence ID" value="KAJ0200901.1"/>
    <property type="molecule type" value="Genomic_DNA"/>
</dbReference>
<name>A0A9R1X693_LACSA</name>
<organism evidence="2 3">
    <name type="scientific">Lactuca sativa</name>
    <name type="common">Garden lettuce</name>
    <dbReference type="NCBI Taxonomy" id="4236"/>
    <lineage>
        <taxon>Eukaryota</taxon>
        <taxon>Viridiplantae</taxon>
        <taxon>Streptophyta</taxon>
        <taxon>Embryophyta</taxon>
        <taxon>Tracheophyta</taxon>
        <taxon>Spermatophyta</taxon>
        <taxon>Magnoliopsida</taxon>
        <taxon>eudicotyledons</taxon>
        <taxon>Gunneridae</taxon>
        <taxon>Pentapetalae</taxon>
        <taxon>asterids</taxon>
        <taxon>campanulids</taxon>
        <taxon>Asterales</taxon>
        <taxon>Asteraceae</taxon>
        <taxon>Cichorioideae</taxon>
        <taxon>Cichorieae</taxon>
        <taxon>Lactucinae</taxon>
        <taxon>Lactuca</taxon>
    </lineage>
</organism>
<evidence type="ECO:0000313" key="2">
    <source>
        <dbReference type="EMBL" id="KAJ0200901.1"/>
    </source>
</evidence>
<evidence type="ECO:0000313" key="3">
    <source>
        <dbReference type="Proteomes" id="UP000235145"/>
    </source>
</evidence>